<evidence type="ECO:0000256" key="6">
    <source>
        <dbReference type="ARBA" id="ARBA00023242"/>
    </source>
</evidence>
<dbReference type="SMART" id="SM00906">
    <property type="entry name" value="Fungal_trans"/>
    <property type="match status" value="1"/>
</dbReference>
<dbReference type="SMART" id="SM00066">
    <property type="entry name" value="GAL4"/>
    <property type="match status" value="1"/>
</dbReference>
<evidence type="ECO:0000256" key="4">
    <source>
        <dbReference type="ARBA" id="ARBA00023125"/>
    </source>
</evidence>
<dbReference type="CDD" id="cd12148">
    <property type="entry name" value="fungal_TF_MHR"/>
    <property type="match status" value="1"/>
</dbReference>
<keyword evidence="2" id="KW-0479">Metal-binding</keyword>
<dbReference type="PANTHER" id="PTHR47540:SF6">
    <property type="entry name" value="ZN(II)2CYS6 TRANSCRIPTION FACTOR (EUROFUNG)"/>
    <property type="match status" value="1"/>
</dbReference>
<dbReference type="InterPro" id="IPR001138">
    <property type="entry name" value="Zn2Cys6_DnaBD"/>
</dbReference>
<gene>
    <name evidence="9" type="ORF">B0T14DRAFT_508485</name>
</gene>
<dbReference type="CDD" id="cd00067">
    <property type="entry name" value="GAL4"/>
    <property type="match status" value="1"/>
</dbReference>
<dbReference type="Pfam" id="PF04082">
    <property type="entry name" value="Fungal_trans"/>
    <property type="match status" value="1"/>
</dbReference>
<evidence type="ECO:0000256" key="7">
    <source>
        <dbReference type="SAM" id="MobiDB-lite"/>
    </source>
</evidence>
<dbReference type="AlphaFoldDB" id="A0AA39XHL7"/>
<accession>A0AA39XHL7</accession>
<feature type="region of interest" description="Disordered" evidence="7">
    <location>
        <begin position="70"/>
        <end position="104"/>
    </location>
</feature>
<keyword evidence="6" id="KW-0539">Nucleus</keyword>
<dbReference type="PROSITE" id="PS50048">
    <property type="entry name" value="ZN2_CY6_FUNGAL_2"/>
    <property type="match status" value="1"/>
</dbReference>
<comment type="caution">
    <text evidence="9">The sequence shown here is derived from an EMBL/GenBank/DDBJ whole genome shotgun (WGS) entry which is preliminary data.</text>
</comment>
<dbReference type="Gene3D" id="4.10.240.10">
    <property type="entry name" value="Zn(2)-C6 fungal-type DNA-binding domain"/>
    <property type="match status" value="1"/>
</dbReference>
<dbReference type="InterPro" id="IPR007219">
    <property type="entry name" value="XnlR_reg_dom"/>
</dbReference>
<organism evidence="9 10">
    <name type="scientific">Immersiella caudata</name>
    <dbReference type="NCBI Taxonomy" id="314043"/>
    <lineage>
        <taxon>Eukaryota</taxon>
        <taxon>Fungi</taxon>
        <taxon>Dikarya</taxon>
        <taxon>Ascomycota</taxon>
        <taxon>Pezizomycotina</taxon>
        <taxon>Sordariomycetes</taxon>
        <taxon>Sordariomycetidae</taxon>
        <taxon>Sordariales</taxon>
        <taxon>Lasiosphaeriaceae</taxon>
        <taxon>Immersiella</taxon>
    </lineage>
</organism>
<proteinExistence type="predicted"/>
<name>A0AA39XHL7_9PEZI</name>
<dbReference type="GO" id="GO:0045944">
    <property type="term" value="P:positive regulation of transcription by RNA polymerase II"/>
    <property type="evidence" value="ECO:0007669"/>
    <property type="project" value="TreeGrafter"/>
</dbReference>
<keyword evidence="4" id="KW-0238">DNA-binding</keyword>
<protein>
    <submittedName>
        <fullName evidence="9">Fungal-specific transcription factor domain-containing protein</fullName>
    </submittedName>
</protein>
<evidence type="ECO:0000256" key="3">
    <source>
        <dbReference type="ARBA" id="ARBA00023015"/>
    </source>
</evidence>
<comment type="subcellular location">
    <subcellularLocation>
        <location evidence="1">Nucleus</location>
    </subcellularLocation>
</comment>
<dbReference type="GO" id="GO:0005634">
    <property type="term" value="C:nucleus"/>
    <property type="evidence" value="ECO:0007669"/>
    <property type="project" value="UniProtKB-SubCell"/>
</dbReference>
<dbReference type="InterPro" id="IPR036864">
    <property type="entry name" value="Zn2-C6_fun-type_DNA-bd_sf"/>
</dbReference>
<keyword evidence="5" id="KW-0804">Transcription</keyword>
<dbReference type="GO" id="GO:0008270">
    <property type="term" value="F:zinc ion binding"/>
    <property type="evidence" value="ECO:0007669"/>
    <property type="project" value="InterPro"/>
</dbReference>
<dbReference type="GO" id="GO:0000981">
    <property type="term" value="F:DNA-binding transcription factor activity, RNA polymerase II-specific"/>
    <property type="evidence" value="ECO:0007669"/>
    <property type="project" value="InterPro"/>
</dbReference>
<keyword evidence="10" id="KW-1185">Reference proteome</keyword>
<dbReference type="PROSITE" id="PS00463">
    <property type="entry name" value="ZN2_CY6_FUNGAL_1"/>
    <property type="match status" value="1"/>
</dbReference>
<evidence type="ECO:0000256" key="5">
    <source>
        <dbReference type="ARBA" id="ARBA00023163"/>
    </source>
</evidence>
<evidence type="ECO:0000256" key="2">
    <source>
        <dbReference type="ARBA" id="ARBA00022723"/>
    </source>
</evidence>
<evidence type="ECO:0000313" key="9">
    <source>
        <dbReference type="EMBL" id="KAK0634158.1"/>
    </source>
</evidence>
<dbReference type="PANTHER" id="PTHR47540">
    <property type="entry name" value="THIAMINE REPRESSIBLE GENES REGULATORY PROTEIN THI5"/>
    <property type="match status" value="1"/>
</dbReference>
<evidence type="ECO:0000256" key="1">
    <source>
        <dbReference type="ARBA" id="ARBA00004123"/>
    </source>
</evidence>
<evidence type="ECO:0000313" key="10">
    <source>
        <dbReference type="Proteomes" id="UP001175000"/>
    </source>
</evidence>
<dbReference type="EMBL" id="JAULSU010000001">
    <property type="protein sequence ID" value="KAK0634158.1"/>
    <property type="molecule type" value="Genomic_DNA"/>
</dbReference>
<sequence>MEDDKDSLMPRIKSTACQRCHSRKVKCSGEHPCKNCVKSAVDCSYPPRNRRVRVDESYLRHLIAENKRLRSQISQQPRQPALDKLAPAEETETETGPSSPISTVRCLPAPNRPDPSHGLPLDDQPWFIDISLQHTPTPINEAADTAFATRFRQVLSDPSDPPCVHLPHIDYAGDDTIMSLAENPCPWPRPARARSLMNVAFMHTSHGNHIVRPSVVLDALGKSYSPNWRDPVMACKLRALFALGELCSSRFVPPGQEFPGLAHFAHATKILSYLGERPTLDFIEIRLILSIYSFTLNRVYAAYTFAGSAIRMGVIMGLHLNIPVAQQSDPVVREHRNRVWWTSYILDRMWASKLGCPPAIQDEDIKVDLPTPVLLEGPSAQDFAYAGYHTAFVKLASISMHSVRSIYTGKDQASALFNKVQQRVKELKAWAEELPPPLHLDTSLGPNPAYHNYELLSLHLILNQTIILATRPILLYGLCLHNNATQTPAPARPLIDTCIRCARHSYRILSESWIHGAFPALYHDLTQCLFSALTVLAVSSLLDHSECGRDREWFEESVELLSQLKDSGNFPAREFYRHVELIMATLKDVDRRRERDLARNADQELQCGDVARLTGHGTDAEAGDGTACPFGTAVTAETALAEPSLQQLLMQPTVDMQFPESGFDLFSEENGLYWPEFG</sequence>
<keyword evidence="3" id="KW-0805">Transcription regulation</keyword>
<feature type="domain" description="Zn(2)-C6 fungal-type" evidence="8">
    <location>
        <begin position="16"/>
        <end position="45"/>
    </location>
</feature>
<reference evidence="9" key="1">
    <citation type="submission" date="2023-06" db="EMBL/GenBank/DDBJ databases">
        <title>Genome-scale phylogeny and comparative genomics of the fungal order Sordariales.</title>
        <authorList>
            <consortium name="Lawrence Berkeley National Laboratory"/>
            <person name="Hensen N."/>
            <person name="Bonometti L."/>
            <person name="Westerberg I."/>
            <person name="Brannstrom I.O."/>
            <person name="Guillou S."/>
            <person name="Cros-Aarteil S."/>
            <person name="Calhoun S."/>
            <person name="Haridas S."/>
            <person name="Kuo A."/>
            <person name="Mondo S."/>
            <person name="Pangilinan J."/>
            <person name="Riley R."/>
            <person name="Labutti K."/>
            <person name="Andreopoulos B."/>
            <person name="Lipzen A."/>
            <person name="Chen C."/>
            <person name="Yanf M."/>
            <person name="Daum C."/>
            <person name="Ng V."/>
            <person name="Clum A."/>
            <person name="Steindorff A."/>
            <person name="Ohm R."/>
            <person name="Martin F."/>
            <person name="Silar P."/>
            <person name="Natvig D."/>
            <person name="Lalanne C."/>
            <person name="Gautier V."/>
            <person name="Ament-Velasquez S.L."/>
            <person name="Kruys A."/>
            <person name="Hutchinson M.I."/>
            <person name="Powell A.J."/>
            <person name="Barry K."/>
            <person name="Miller A.N."/>
            <person name="Grigoriev I.V."/>
            <person name="Debuchy R."/>
            <person name="Gladieux P."/>
            <person name="Thoren M.H."/>
            <person name="Johannesson H."/>
        </authorList>
    </citation>
    <scope>NUCLEOTIDE SEQUENCE</scope>
    <source>
        <strain evidence="9">CBS 606.72</strain>
    </source>
</reference>
<dbReference type="Proteomes" id="UP001175000">
    <property type="component" value="Unassembled WGS sequence"/>
</dbReference>
<evidence type="ECO:0000259" key="8">
    <source>
        <dbReference type="PROSITE" id="PS50048"/>
    </source>
</evidence>
<dbReference type="InterPro" id="IPR051711">
    <property type="entry name" value="Stress_Response_Reg"/>
</dbReference>
<dbReference type="SUPFAM" id="SSF57701">
    <property type="entry name" value="Zn2/Cys6 DNA-binding domain"/>
    <property type="match status" value="1"/>
</dbReference>
<dbReference type="GO" id="GO:0043565">
    <property type="term" value="F:sequence-specific DNA binding"/>
    <property type="evidence" value="ECO:0007669"/>
    <property type="project" value="TreeGrafter"/>
</dbReference>
<dbReference type="GO" id="GO:0006351">
    <property type="term" value="P:DNA-templated transcription"/>
    <property type="evidence" value="ECO:0007669"/>
    <property type="project" value="InterPro"/>
</dbReference>
<dbReference type="Pfam" id="PF00172">
    <property type="entry name" value="Zn_clus"/>
    <property type="match status" value="1"/>
</dbReference>